<keyword evidence="3" id="KW-1185">Reference proteome</keyword>
<reference evidence="2 3" key="1">
    <citation type="journal article" date="2023" name="Sci. Data">
        <title>Genome assembly of the Korean intertidal mud-creeper Batillaria attramentaria.</title>
        <authorList>
            <person name="Patra A.K."/>
            <person name="Ho P.T."/>
            <person name="Jun S."/>
            <person name="Lee S.J."/>
            <person name="Kim Y."/>
            <person name="Won Y.J."/>
        </authorList>
    </citation>
    <scope>NUCLEOTIDE SEQUENCE [LARGE SCALE GENOMIC DNA]</scope>
    <source>
        <strain evidence="2">Wonlab-2016</strain>
    </source>
</reference>
<feature type="non-terminal residue" evidence="2">
    <location>
        <position position="1"/>
    </location>
</feature>
<protein>
    <submittedName>
        <fullName evidence="2">Uncharacterized protein</fullName>
    </submittedName>
</protein>
<name>A0ABD0MAZ4_9CAEN</name>
<dbReference type="Proteomes" id="UP001519460">
    <property type="component" value="Unassembled WGS sequence"/>
</dbReference>
<evidence type="ECO:0000313" key="2">
    <source>
        <dbReference type="EMBL" id="KAK7508530.1"/>
    </source>
</evidence>
<evidence type="ECO:0000256" key="1">
    <source>
        <dbReference type="SAM" id="MobiDB-lite"/>
    </source>
</evidence>
<comment type="caution">
    <text evidence="2">The sequence shown here is derived from an EMBL/GenBank/DDBJ whole genome shotgun (WGS) entry which is preliminary data.</text>
</comment>
<dbReference type="EMBL" id="JACVVK020000001">
    <property type="protein sequence ID" value="KAK7508530.1"/>
    <property type="molecule type" value="Genomic_DNA"/>
</dbReference>
<proteinExistence type="predicted"/>
<feature type="region of interest" description="Disordered" evidence="1">
    <location>
        <begin position="89"/>
        <end position="109"/>
    </location>
</feature>
<dbReference type="AlphaFoldDB" id="A0ABD0MAZ4"/>
<accession>A0ABD0MAZ4</accession>
<gene>
    <name evidence="2" type="ORF">BaRGS_00000096</name>
</gene>
<evidence type="ECO:0000313" key="3">
    <source>
        <dbReference type="Proteomes" id="UP001519460"/>
    </source>
</evidence>
<organism evidence="2 3">
    <name type="scientific">Batillaria attramentaria</name>
    <dbReference type="NCBI Taxonomy" id="370345"/>
    <lineage>
        <taxon>Eukaryota</taxon>
        <taxon>Metazoa</taxon>
        <taxon>Spiralia</taxon>
        <taxon>Lophotrochozoa</taxon>
        <taxon>Mollusca</taxon>
        <taxon>Gastropoda</taxon>
        <taxon>Caenogastropoda</taxon>
        <taxon>Sorbeoconcha</taxon>
        <taxon>Cerithioidea</taxon>
        <taxon>Batillariidae</taxon>
        <taxon>Batillaria</taxon>
    </lineage>
</organism>
<sequence>QPGDLKSDSFDGRLIFGATVGAEGKTVFWKTHLTGDLSADNFYGPCVSESRVNCQTVFSWSIVKTIRQNDWTCSSVKISGFMFEAPGPCSPSEMRQTGSDPTEGCGPRRQGLPLLIRQSALTRDGRRGLVRMGVSGRMSGKCDLLKEDLLADDMHQNEC</sequence>